<dbReference type="EMBL" id="BAABQU010000054">
    <property type="protein sequence ID" value="GAA5441513.1"/>
    <property type="molecule type" value="Genomic_DNA"/>
</dbReference>
<keyword evidence="9" id="KW-1185">Reference proteome</keyword>
<dbReference type="Proteomes" id="UP001423409">
    <property type="component" value="Unassembled WGS sequence"/>
</dbReference>
<keyword evidence="1 5" id="KW-0547">Nucleotide-binding</keyword>
<protein>
    <submittedName>
        <fullName evidence="8">RecBCD enzyme subunit RecB</fullName>
    </submittedName>
</protein>
<keyword evidence="3 5" id="KW-0347">Helicase</keyword>
<evidence type="ECO:0000256" key="1">
    <source>
        <dbReference type="ARBA" id="ARBA00022741"/>
    </source>
</evidence>
<feature type="region of interest" description="Disordered" evidence="6">
    <location>
        <begin position="204"/>
        <end position="252"/>
    </location>
</feature>
<evidence type="ECO:0000313" key="9">
    <source>
        <dbReference type="Proteomes" id="UP001423409"/>
    </source>
</evidence>
<dbReference type="PROSITE" id="PS51198">
    <property type="entry name" value="UVRD_HELICASE_ATP_BIND"/>
    <property type="match status" value="1"/>
</dbReference>
<name>A0ABP9UG37_9DEIO</name>
<dbReference type="InterPro" id="IPR027417">
    <property type="entry name" value="P-loop_NTPase"/>
</dbReference>
<evidence type="ECO:0000313" key="8">
    <source>
        <dbReference type="EMBL" id="GAA5441513.1"/>
    </source>
</evidence>
<dbReference type="InterPro" id="IPR000212">
    <property type="entry name" value="DNA_helicase_UvrD/REP"/>
</dbReference>
<comment type="caution">
    <text evidence="5">Lacks conserved residue(s) required for the propagation of feature annotation.</text>
</comment>
<evidence type="ECO:0000256" key="3">
    <source>
        <dbReference type="ARBA" id="ARBA00022806"/>
    </source>
</evidence>
<feature type="domain" description="UvrD-like helicase ATP-binding" evidence="7">
    <location>
        <begin position="1"/>
        <end position="186"/>
    </location>
</feature>
<dbReference type="InterPro" id="IPR014016">
    <property type="entry name" value="UvrD-like_ATP-bd"/>
</dbReference>
<evidence type="ECO:0000259" key="7">
    <source>
        <dbReference type="PROSITE" id="PS51198"/>
    </source>
</evidence>
<evidence type="ECO:0000256" key="6">
    <source>
        <dbReference type="SAM" id="MobiDB-lite"/>
    </source>
</evidence>
<dbReference type="RefSeq" id="WP_345446993.1">
    <property type="nucleotide sequence ID" value="NZ_BAABQU010000054.1"/>
</dbReference>
<evidence type="ECO:0000256" key="4">
    <source>
        <dbReference type="ARBA" id="ARBA00022840"/>
    </source>
</evidence>
<sequence>MASRRHPGAGSDLSREGNVGRGWDAAEKKAAVTALKTLQGLVGRGDLLGEATDTSRAHDRAVLALREIFTHVLTRFAQLKGEQEVATFADLEVCADRALASPEVRAYYRARWTQLLIDEAQDTNPVQWRILRALADDSVTLTVVGDEKQSIYAFRLADVGVFREARQVVQQRGGEVIRMGTSFRTHEGLVTAVNAVFASLMQGPDLCGPPRRPSNRSTPTARRTRPGRTRRAWRSTPCSATVPGRCGARRRT</sequence>
<dbReference type="PANTHER" id="PTHR11070:SF23">
    <property type="entry name" value="RECBCD ENZYME SUBUNIT RECB"/>
    <property type="match status" value="1"/>
</dbReference>
<dbReference type="Gene3D" id="3.40.50.300">
    <property type="entry name" value="P-loop containing nucleotide triphosphate hydrolases"/>
    <property type="match status" value="1"/>
</dbReference>
<evidence type="ECO:0000256" key="5">
    <source>
        <dbReference type="PROSITE-ProRule" id="PRU00560"/>
    </source>
</evidence>
<comment type="caution">
    <text evidence="8">The sequence shown here is derived from an EMBL/GenBank/DDBJ whole genome shotgun (WGS) entry which is preliminary data.</text>
</comment>
<dbReference type="SUPFAM" id="SSF52540">
    <property type="entry name" value="P-loop containing nucleoside triphosphate hydrolases"/>
    <property type="match status" value="1"/>
</dbReference>
<dbReference type="Pfam" id="PF00580">
    <property type="entry name" value="UvrD-helicase"/>
    <property type="match status" value="1"/>
</dbReference>
<proteinExistence type="predicted"/>
<keyword evidence="2 5" id="KW-0378">Hydrolase</keyword>
<keyword evidence="4 5" id="KW-0067">ATP-binding</keyword>
<dbReference type="PANTHER" id="PTHR11070">
    <property type="entry name" value="UVRD / RECB / PCRA DNA HELICASE FAMILY MEMBER"/>
    <property type="match status" value="1"/>
</dbReference>
<evidence type="ECO:0000256" key="2">
    <source>
        <dbReference type="ARBA" id="ARBA00022801"/>
    </source>
</evidence>
<reference evidence="8 9" key="1">
    <citation type="submission" date="2024-02" db="EMBL/GenBank/DDBJ databases">
        <title>Deinococcus caeni NBRC 101312.</title>
        <authorList>
            <person name="Ichikawa N."/>
            <person name="Katano-Makiyama Y."/>
            <person name="Hidaka K."/>
        </authorList>
    </citation>
    <scope>NUCLEOTIDE SEQUENCE [LARGE SCALE GENOMIC DNA]</scope>
    <source>
        <strain evidence="8 9">NBRC 101312</strain>
    </source>
</reference>
<accession>A0ABP9UG37</accession>
<gene>
    <name evidence="8" type="primary">recB</name>
    <name evidence="8" type="ORF">Dcae01_03050</name>
</gene>
<feature type="compositionally biased region" description="Basic residues" evidence="6">
    <location>
        <begin position="222"/>
        <end position="233"/>
    </location>
</feature>
<organism evidence="8 9">
    <name type="scientific">Deinococcus caeni</name>
    <dbReference type="NCBI Taxonomy" id="569127"/>
    <lineage>
        <taxon>Bacteria</taxon>
        <taxon>Thermotogati</taxon>
        <taxon>Deinococcota</taxon>
        <taxon>Deinococci</taxon>
        <taxon>Deinococcales</taxon>
        <taxon>Deinococcaceae</taxon>
        <taxon>Deinococcus</taxon>
    </lineage>
</organism>